<dbReference type="Proteomes" id="UP000541444">
    <property type="component" value="Unassembled WGS sequence"/>
</dbReference>
<dbReference type="OrthoDB" id="1921056at2759"/>
<keyword evidence="1" id="KW-0812">Transmembrane</keyword>
<feature type="transmembrane region" description="Helical" evidence="1">
    <location>
        <begin position="23"/>
        <end position="42"/>
    </location>
</feature>
<name>A0A7J7LBV6_9MAGN</name>
<feature type="transmembrane region" description="Helical" evidence="1">
    <location>
        <begin position="54"/>
        <end position="73"/>
    </location>
</feature>
<keyword evidence="3" id="KW-1185">Reference proteome</keyword>
<accession>A0A7J7LBV6</accession>
<organism evidence="2 3">
    <name type="scientific">Kingdonia uniflora</name>
    <dbReference type="NCBI Taxonomy" id="39325"/>
    <lineage>
        <taxon>Eukaryota</taxon>
        <taxon>Viridiplantae</taxon>
        <taxon>Streptophyta</taxon>
        <taxon>Embryophyta</taxon>
        <taxon>Tracheophyta</taxon>
        <taxon>Spermatophyta</taxon>
        <taxon>Magnoliopsida</taxon>
        <taxon>Ranunculales</taxon>
        <taxon>Circaeasteraceae</taxon>
        <taxon>Kingdonia</taxon>
    </lineage>
</organism>
<evidence type="ECO:0000313" key="2">
    <source>
        <dbReference type="EMBL" id="KAF6140105.1"/>
    </source>
</evidence>
<keyword evidence="1" id="KW-1133">Transmembrane helix</keyword>
<proteinExistence type="predicted"/>
<dbReference type="AlphaFoldDB" id="A0A7J7LBV6"/>
<dbReference type="PANTHER" id="PTHR33306">
    <property type="entry name" value="EXPRESSED PROTEIN-RELATED-RELATED"/>
    <property type="match status" value="1"/>
</dbReference>
<sequence length="133" mass="15097">MAYGTRSQTSSIFEVFTLNPLPYPVLFILAVIFLFLGSSWYLDYESIVESTEEQIGWVIKAAPIVLLILVRWLSTMENPGSFFVRPPNYYRRSTHQQQPEGASPLWVATVIVLLLVMVLSVYLPRGLVCLKAL</sequence>
<feature type="transmembrane region" description="Helical" evidence="1">
    <location>
        <begin position="105"/>
        <end position="123"/>
    </location>
</feature>
<evidence type="ECO:0000256" key="1">
    <source>
        <dbReference type="SAM" id="Phobius"/>
    </source>
</evidence>
<keyword evidence="1" id="KW-0472">Membrane</keyword>
<reference evidence="2 3" key="1">
    <citation type="journal article" date="2020" name="IScience">
        <title>Genome Sequencing of the Endangered Kingdonia uniflora (Circaeasteraceae, Ranunculales) Reveals Potential Mechanisms of Evolutionary Specialization.</title>
        <authorList>
            <person name="Sun Y."/>
            <person name="Deng T."/>
            <person name="Zhang A."/>
            <person name="Moore M.J."/>
            <person name="Landis J.B."/>
            <person name="Lin N."/>
            <person name="Zhang H."/>
            <person name="Zhang X."/>
            <person name="Huang J."/>
            <person name="Zhang X."/>
            <person name="Sun H."/>
            <person name="Wang H."/>
        </authorList>
    </citation>
    <scope>NUCLEOTIDE SEQUENCE [LARGE SCALE GENOMIC DNA]</scope>
    <source>
        <strain evidence="2">TB1705</strain>
        <tissue evidence="2">Leaf</tissue>
    </source>
</reference>
<protein>
    <submittedName>
        <fullName evidence="2">Uncharacterized protein</fullName>
    </submittedName>
</protein>
<gene>
    <name evidence="2" type="ORF">GIB67_014815</name>
</gene>
<dbReference type="EMBL" id="JACGCM010002401">
    <property type="protein sequence ID" value="KAF6140105.1"/>
    <property type="molecule type" value="Genomic_DNA"/>
</dbReference>
<dbReference type="PANTHER" id="PTHR33306:SF7">
    <property type="entry name" value="EXPRESSED PROTEIN"/>
    <property type="match status" value="1"/>
</dbReference>
<evidence type="ECO:0000313" key="3">
    <source>
        <dbReference type="Proteomes" id="UP000541444"/>
    </source>
</evidence>
<comment type="caution">
    <text evidence="2">The sequence shown here is derived from an EMBL/GenBank/DDBJ whole genome shotgun (WGS) entry which is preliminary data.</text>
</comment>